<dbReference type="Proteomes" id="UP000704712">
    <property type="component" value="Unassembled WGS sequence"/>
</dbReference>
<protein>
    <submittedName>
        <fullName evidence="2">Uncharacterized protein</fullName>
    </submittedName>
</protein>
<reference evidence="2" key="1">
    <citation type="submission" date="2020-03" db="EMBL/GenBank/DDBJ databases">
        <title>Hybrid Assembly of Korean Phytophthora infestans isolates.</title>
        <authorList>
            <person name="Prokchorchik M."/>
            <person name="Lee Y."/>
            <person name="Seo J."/>
            <person name="Cho J.-H."/>
            <person name="Park Y.-E."/>
            <person name="Jang D.-C."/>
            <person name="Im J.-S."/>
            <person name="Choi J.-G."/>
            <person name="Park H.-J."/>
            <person name="Lee G.-B."/>
            <person name="Lee Y.-G."/>
            <person name="Hong S.-Y."/>
            <person name="Cho K."/>
            <person name="Sohn K.H."/>
        </authorList>
    </citation>
    <scope>NUCLEOTIDE SEQUENCE</scope>
    <source>
        <strain evidence="2">KR_2_A2</strain>
    </source>
</reference>
<evidence type="ECO:0000313" key="3">
    <source>
        <dbReference type="Proteomes" id="UP000704712"/>
    </source>
</evidence>
<sequence>MADQAALHQLMERRMDVALQLIEQKVSLRTDRHIQDMREDMYKRPFPGSRSALGRQRAGARARRAENPTCGPPRRRHTVRSTGCRVSPWDLEPV</sequence>
<gene>
    <name evidence="2" type="ORF">GN958_ATG13781</name>
</gene>
<name>A0A8S9U7B3_PHYIN</name>
<accession>A0A8S9U7B3</accession>
<proteinExistence type="predicted"/>
<dbReference type="EMBL" id="JAACNO010001880">
    <property type="protein sequence ID" value="KAF4136975.1"/>
    <property type="molecule type" value="Genomic_DNA"/>
</dbReference>
<comment type="caution">
    <text evidence="2">The sequence shown here is derived from an EMBL/GenBank/DDBJ whole genome shotgun (WGS) entry which is preliminary data.</text>
</comment>
<organism evidence="2 3">
    <name type="scientific">Phytophthora infestans</name>
    <name type="common">Potato late blight agent</name>
    <name type="synonym">Botrytis infestans</name>
    <dbReference type="NCBI Taxonomy" id="4787"/>
    <lineage>
        <taxon>Eukaryota</taxon>
        <taxon>Sar</taxon>
        <taxon>Stramenopiles</taxon>
        <taxon>Oomycota</taxon>
        <taxon>Peronosporomycetes</taxon>
        <taxon>Peronosporales</taxon>
        <taxon>Peronosporaceae</taxon>
        <taxon>Phytophthora</taxon>
    </lineage>
</organism>
<feature type="compositionally biased region" description="Low complexity" evidence="1">
    <location>
        <begin position="48"/>
        <end position="59"/>
    </location>
</feature>
<evidence type="ECO:0000256" key="1">
    <source>
        <dbReference type="SAM" id="MobiDB-lite"/>
    </source>
</evidence>
<feature type="region of interest" description="Disordered" evidence="1">
    <location>
        <begin position="38"/>
        <end position="94"/>
    </location>
</feature>
<evidence type="ECO:0000313" key="2">
    <source>
        <dbReference type="EMBL" id="KAF4136975.1"/>
    </source>
</evidence>
<dbReference type="AlphaFoldDB" id="A0A8S9U7B3"/>